<proteinExistence type="predicted"/>
<name>G0VKD7_NAUCA</name>
<dbReference type="KEGG" id="ncs:NCAS_0I03030"/>
<sequence length="365" mass="42645">MTDQFSLDHPLFPTDWELDAGDNRVKYATDQCKQKCICSKEEQIHKQELCHSFHLPWRFEDYYEVFIVKNRVLCELFEEFVYSSVAYNEEEHSYDFTGEMSYNVKEVIIVCGPYLSEVPYFVMVGDVRRTRSDKIIEKFGGIAAIKSLIKKEILDRKSRCAPFLSKKMYEKPEYFVERLVHPKLESTPLLFTNCSGYETAALQLYLQSVYGHLQANDANANCQTLQYALGKTYMTVDFHLGIRRHIKPAKKNVYEIVAKACYSGIMDQEIQRYLISIFKKNSMDIVWESELIPCGEIFHENVYITMEEAEGEIHYPGFEEAYIYGKIKDCDLTVLEYLPKYLDTWSKQQSVATNASLRRRKTAIN</sequence>
<keyword evidence="2" id="KW-1185">Reference proteome</keyword>
<reference evidence="1 2" key="1">
    <citation type="journal article" date="2011" name="Proc. Natl. Acad. Sci. U.S.A.">
        <title>Evolutionary erosion of yeast sex chromosomes by mating-type switching accidents.</title>
        <authorList>
            <person name="Gordon J.L."/>
            <person name="Armisen D."/>
            <person name="Proux-Wera E."/>
            <person name="Oheigeartaigh S.S."/>
            <person name="Byrne K.P."/>
            <person name="Wolfe K.H."/>
        </authorList>
    </citation>
    <scope>NUCLEOTIDE SEQUENCE [LARGE SCALE GENOMIC DNA]</scope>
    <source>
        <strain evidence="2">ATCC 76901 / BCRC 22586 / CBS 4309 / NBRC 1992 / NRRL Y-12630</strain>
    </source>
</reference>
<protein>
    <submittedName>
        <fullName evidence="1">Uncharacterized protein</fullName>
    </submittedName>
</protein>
<reference key="2">
    <citation type="submission" date="2011-08" db="EMBL/GenBank/DDBJ databases">
        <title>Genome sequence of Naumovozyma castellii.</title>
        <authorList>
            <person name="Gordon J.L."/>
            <person name="Armisen D."/>
            <person name="Proux-Wera E."/>
            <person name="OhEigeartaigh S.S."/>
            <person name="Byrne K.P."/>
            <person name="Wolfe K.H."/>
        </authorList>
    </citation>
    <scope>NUCLEOTIDE SEQUENCE</scope>
    <source>
        <strain>Type strain:CBS 4309</strain>
    </source>
</reference>
<accession>G0VKD7</accession>
<dbReference type="GeneID" id="96905658"/>
<evidence type="ECO:0000313" key="1">
    <source>
        <dbReference type="EMBL" id="CCC71971.1"/>
    </source>
</evidence>
<dbReference type="EMBL" id="HE576760">
    <property type="protein sequence ID" value="CCC71971.1"/>
    <property type="molecule type" value="Genomic_DNA"/>
</dbReference>
<gene>
    <name evidence="1" type="primary">NCAS0I03030</name>
    <name evidence="1" type="ordered locus">NCAS_0I03030</name>
</gene>
<dbReference type="AlphaFoldDB" id="G0VKD7"/>
<dbReference type="RefSeq" id="XP_003678313.1">
    <property type="nucleotide sequence ID" value="XM_003678265.1"/>
</dbReference>
<evidence type="ECO:0000313" key="2">
    <source>
        <dbReference type="Proteomes" id="UP000001640"/>
    </source>
</evidence>
<dbReference type="Proteomes" id="UP000001640">
    <property type="component" value="Chromosome 9"/>
</dbReference>
<organism evidence="1 2">
    <name type="scientific">Naumovozyma castellii</name>
    <name type="common">Yeast</name>
    <name type="synonym">Saccharomyces castellii</name>
    <dbReference type="NCBI Taxonomy" id="27288"/>
    <lineage>
        <taxon>Eukaryota</taxon>
        <taxon>Fungi</taxon>
        <taxon>Dikarya</taxon>
        <taxon>Ascomycota</taxon>
        <taxon>Saccharomycotina</taxon>
        <taxon>Saccharomycetes</taxon>
        <taxon>Saccharomycetales</taxon>
        <taxon>Saccharomycetaceae</taxon>
        <taxon>Naumovozyma</taxon>
    </lineage>
</organism>
<dbReference type="InParanoid" id="G0VKD7"/>
<dbReference type="HOGENOM" id="CLU_758853_0_0_1"/>